<reference evidence="1" key="1">
    <citation type="submission" date="2021-01" db="EMBL/GenBank/DDBJ databases">
        <authorList>
            <consortium name="Genoscope - CEA"/>
            <person name="William W."/>
        </authorList>
    </citation>
    <scope>NUCLEOTIDE SEQUENCE</scope>
</reference>
<dbReference type="EMBL" id="HG994368">
    <property type="protein sequence ID" value="CAF1861261.1"/>
    <property type="molecule type" value="Genomic_DNA"/>
</dbReference>
<dbReference type="Proteomes" id="UP001295469">
    <property type="component" value="Chromosome C04"/>
</dbReference>
<gene>
    <name evidence="1" type="ORF">DARMORV10_C04P53690.1</name>
</gene>
<evidence type="ECO:0000313" key="1">
    <source>
        <dbReference type="EMBL" id="CAF1861261.1"/>
    </source>
</evidence>
<accession>A0A816K351</accession>
<dbReference type="AlphaFoldDB" id="A0A816K351"/>
<sequence length="50" mass="5805">MDAKSLHQACYLGMRIGLVYVVCHWYCCTGERISYRNKNSKKKTEGHLVL</sequence>
<name>A0A816K351_BRANA</name>
<protein>
    <submittedName>
        <fullName evidence="1">(rape) hypothetical protein</fullName>
    </submittedName>
</protein>
<organism evidence="1">
    <name type="scientific">Brassica napus</name>
    <name type="common">Rape</name>
    <dbReference type="NCBI Taxonomy" id="3708"/>
    <lineage>
        <taxon>Eukaryota</taxon>
        <taxon>Viridiplantae</taxon>
        <taxon>Streptophyta</taxon>
        <taxon>Embryophyta</taxon>
        <taxon>Tracheophyta</taxon>
        <taxon>Spermatophyta</taxon>
        <taxon>Magnoliopsida</taxon>
        <taxon>eudicotyledons</taxon>
        <taxon>Gunneridae</taxon>
        <taxon>Pentapetalae</taxon>
        <taxon>rosids</taxon>
        <taxon>malvids</taxon>
        <taxon>Brassicales</taxon>
        <taxon>Brassicaceae</taxon>
        <taxon>Brassiceae</taxon>
        <taxon>Brassica</taxon>
    </lineage>
</organism>
<proteinExistence type="predicted"/>